<dbReference type="Proteomes" id="UP000184120">
    <property type="component" value="Unassembled WGS sequence"/>
</dbReference>
<dbReference type="SUPFAM" id="SSF51338">
    <property type="entry name" value="Composite domain of metallo-dependent hydrolases"/>
    <property type="match status" value="1"/>
</dbReference>
<reference evidence="2" key="5">
    <citation type="submission" date="2024-05" db="EMBL/GenBank/DDBJ databases">
        <authorList>
            <person name="Sun Q."/>
            <person name="Zhou Y."/>
        </authorList>
    </citation>
    <scope>NUCLEOTIDE SEQUENCE</scope>
    <source>
        <strain evidence="2">CGMCC 1.12707</strain>
    </source>
</reference>
<dbReference type="EMBL" id="BMFL01000006">
    <property type="protein sequence ID" value="GGE94546.1"/>
    <property type="molecule type" value="Genomic_DNA"/>
</dbReference>
<organism evidence="3 4">
    <name type="scientific">Chishuiella changwenlii</name>
    <dbReference type="NCBI Taxonomy" id="1434701"/>
    <lineage>
        <taxon>Bacteria</taxon>
        <taxon>Pseudomonadati</taxon>
        <taxon>Bacteroidota</taxon>
        <taxon>Flavobacteriia</taxon>
        <taxon>Flavobacteriales</taxon>
        <taxon>Weeksellaceae</taxon>
        <taxon>Chishuiella</taxon>
    </lineage>
</organism>
<evidence type="ECO:0000313" key="2">
    <source>
        <dbReference type="EMBL" id="GGE94546.1"/>
    </source>
</evidence>
<evidence type="ECO:0000313" key="3">
    <source>
        <dbReference type="EMBL" id="SHK50748.1"/>
    </source>
</evidence>
<dbReference type="EMBL" id="FRBH01000001">
    <property type="protein sequence ID" value="SHK50748.1"/>
    <property type="molecule type" value="Genomic_DNA"/>
</dbReference>
<reference evidence="3" key="2">
    <citation type="submission" date="2016-11" db="EMBL/GenBank/DDBJ databases">
        <authorList>
            <person name="Jaros S."/>
            <person name="Januszkiewicz K."/>
            <person name="Wedrychowicz H."/>
        </authorList>
    </citation>
    <scope>NUCLEOTIDE SEQUENCE [LARGE SCALE GENOMIC DNA]</scope>
    <source>
        <strain evidence="3">DSM 27989</strain>
    </source>
</reference>
<keyword evidence="5" id="KW-1185">Reference proteome</keyword>
<dbReference type="Proteomes" id="UP000650994">
    <property type="component" value="Unassembled WGS sequence"/>
</dbReference>
<dbReference type="AlphaFoldDB" id="A0A1M6T1S6"/>
<proteinExistence type="predicted"/>
<name>A0A1M6T1S6_9FLAO</name>
<dbReference type="PANTHER" id="PTHR32027">
    <property type="entry name" value="CYTOSINE DEAMINASE"/>
    <property type="match status" value="1"/>
</dbReference>
<dbReference type="Gene3D" id="3.20.20.140">
    <property type="entry name" value="Metal-dependent hydrolases"/>
    <property type="match status" value="1"/>
</dbReference>
<dbReference type="OrthoDB" id="9815027at2"/>
<evidence type="ECO:0000259" key="1">
    <source>
        <dbReference type="Pfam" id="PF07969"/>
    </source>
</evidence>
<reference evidence="4" key="3">
    <citation type="submission" date="2016-11" db="EMBL/GenBank/DDBJ databases">
        <authorList>
            <person name="Varghese N."/>
            <person name="Submissions S."/>
        </authorList>
    </citation>
    <scope>NUCLEOTIDE SEQUENCE [LARGE SCALE GENOMIC DNA]</scope>
    <source>
        <strain evidence="4">DSM 27989</strain>
    </source>
</reference>
<dbReference type="InterPro" id="IPR032466">
    <property type="entry name" value="Metal_Hydrolase"/>
</dbReference>
<feature type="domain" description="Amidohydrolase 3" evidence="1">
    <location>
        <begin position="215"/>
        <end position="395"/>
    </location>
</feature>
<dbReference type="PANTHER" id="PTHR32027:SF9">
    <property type="entry name" value="BLL3847 PROTEIN"/>
    <property type="match status" value="1"/>
</dbReference>
<gene>
    <name evidence="2" type="ORF">GCM10010984_10140</name>
    <name evidence="3" type="ORF">SAMN05443634_101217</name>
</gene>
<protein>
    <submittedName>
        <fullName evidence="2 3">Deaminase</fullName>
    </submittedName>
</protein>
<dbReference type="Gene3D" id="2.30.40.10">
    <property type="entry name" value="Urease, subunit C, domain 1"/>
    <property type="match status" value="1"/>
</dbReference>
<dbReference type="SUPFAM" id="SSF51556">
    <property type="entry name" value="Metallo-dependent hydrolases"/>
    <property type="match status" value="1"/>
</dbReference>
<accession>A0A1M6T1S6</accession>
<evidence type="ECO:0000313" key="4">
    <source>
        <dbReference type="Proteomes" id="UP000184120"/>
    </source>
</evidence>
<dbReference type="InterPro" id="IPR011059">
    <property type="entry name" value="Metal-dep_hydrolase_composite"/>
</dbReference>
<dbReference type="CDD" id="cd01293">
    <property type="entry name" value="Bact_CD"/>
    <property type="match status" value="1"/>
</dbReference>
<dbReference type="InterPro" id="IPR052349">
    <property type="entry name" value="Metallo-hydrolase_Enzymes"/>
</dbReference>
<reference evidence="2" key="1">
    <citation type="journal article" date="2014" name="Int. J. Syst. Evol. Microbiol.">
        <title>Complete genome of a new Firmicutes species belonging to the dominant human colonic microbiota ('Ruminococcus bicirculans') reveals two chromosomes and a selective capacity to utilize plant glucans.</title>
        <authorList>
            <consortium name="NISC Comparative Sequencing Program"/>
            <person name="Wegmann U."/>
            <person name="Louis P."/>
            <person name="Goesmann A."/>
            <person name="Henrissat B."/>
            <person name="Duncan S.H."/>
            <person name="Flint H.J."/>
        </authorList>
    </citation>
    <scope>NUCLEOTIDE SEQUENCE</scope>
    <source>
        <strain evidence="2">CGMCC 1.12707</strain>
    </source>
</reference>
<dbReference type="RefSeq" id="WP_072929040.1">
    <property type="nucleotide sequence ID" value="NZ_BMFL01000006.1"/>
</dbReference>
<dbReference type="GO" id="GO:0016814">
    <property type="term" value="F:hydrolase activity, acting on carbon-nitrogen (but not peptide) bonds, in cyclic amidines"/>
    <property type="evidence" value="ECO:0007669"/>
    <property type="project" value="TreeGrafter"/>
</dbReference>
<dbReference type="InterPro" id="IPR013108">
    <property type="entry name" value="Amidohydro_3"/>
</dbReference>
<dbReference type="NCBIfam" id="NF005312">
    <property type="entry name" value="PRK06846.1"/>
    <property type="match status" value="1"/>
</dbReference>
<sequence>METKNSQHIDRKTFIKMSSLFGVGLLTASTQQLFAMEKIENMETLKNITQIKNVRLEIGFERDDFEITGTKTALFNLDIKNGKIVKIHQENPLKDAFDAKGFLLLPAMKDMHIHLDKTFYGGPWKARSKRQHSVADMIKLEQELMPELLKVSVERAGKIIELLQSHGTNFARSHCNIETTSKLDSLKNLQKAIEQKKDNFNVEIVAFPQHGLYYTESLAIMKEAAKMNIDFIGGLDPTSIDGNMERTMDDTIQMALDNKKGIDIHLHETGESGLKTFEYLIDKVNENPVLKGKTFMSHAFVLAKLDAKKQEEIAEKLADAKIGIISTIPFGRTIMPIPTLIKKGVYVATGTDSVIDHWQPFGLGNMLQRANVMAELYGMSDEFGLSRCLKIATNQITPLDDNGNVAWPKVGDEASFNLIAASCSAEAVARISPLVAHFDKGVLI</sequence>
<reference evidence="5" key="4">
    <citation type="journal article" date="2019" name="Int. J. Syst. Evol. Microbiol.">
        <title>The Global Catalogue of Microorganisms (GCM) 10K type strain sequencing project: providing services to taxonomists for standard genome sequencing and annotation.</title>
        <authorList>
            <consortium name="The Broad Institute Genomics Platform"/>
            <consortium name="The Broad Institute Genome Sequencing Center for Infectious Disease"/>
            <person name="Wu L."/>
            <person name="Ma J."/>
        </authorList>
    </citation>
    <scope>NUCLEOTIDE SEQUENCE [LARGE SCALE GENOMIC DNA]</scope>
    <source>
        <strain evidence="5">CGMCC 1.12707</strain>
    </source>
</reference>
<dbReference type="Pfam" id="PF07969">
    <property type="entry name" value="Amidohydro_3"/>
    <property type="match status" value="1"/>
</dbReference>
<evidence type="ECO:0000313" key="5">
    <source>
        <dbReference type="Proteomes" id="UP000650994"/>
    </source>
</evidence>
<dbReference type="STRING" id="1434701.SAMN05443634_101217"/>